<dbReference type="InterPro" id="IPR051937">
    <property type="entry name" value="R3H_domain_containing"/>
</dbReference>
<dbReference type="InParanoid" id="E9FR85"/>
<name>E9FR85_DAPPU</name>
<organism evidence="4 5">
    <name type="scientific">Daphnia pulex</name>
    <name type="common">Water flea</name>
    <dbReference type="NCBI Taxonomy" id="6669"/>
    <lineage>
        <taxon>Eukaryota</taxon>
        <taxon>Metazoa</taxon>
        <taxon>Ecdysozoa</taxon>
        <taxon>Arthropoda</taxon>
        <taxon>Crustacea</taxon>
        <taxon>Branchiopoda</taxon>
        <taxon>Diplostraca</taxon>
        <taxon>Cladocera</taxon>
        <taxon>Anomopoda</taxon>
        <taxon>Daphniidae</taxon>
        <taxon>Daphnia</taxon>
    </lineage>
</organism>
<evidence type="ECO:0000259" key="3">
    <source>
        <dbReference type="PROSITE" id="PS51061"/>
    </source>
</evidence>
<dbReference type="PANTHER" id="PTHR15672">
    <property type="entry name" value="CAMP-REGULATED PHOSPHOPROTEIN 21 RELATED R3H DOMAIN CONTAINING PROTEIN"/>
    <property type="match status" value="1"/>
</dbReference>
<feature type="compositionally biased region" description="Low complexity" evidence="2">
    <location>
        <begin position="598"/>
        <end position="610"/>
    </location>
</feature>
<accession>E9FR85</accession>
<feature type="domain" description="R3H" evidence="3">
    <location>
        <begin position="248"/>
        <end position="311"/>
    </location>
</feature>
<feature type="region of interest" description="Disordered" evidence="2">
    <location>
        <begin position="332"/>
        <end position="373"/>
    </location>
</feature>
<feature type="region of interest" description="Disordered" evidence="2">
    <location>
        <begin position="1"/>
        <end position="80"/>
    </location>
</feature>
<feature type="compositionally biased region" description="Low complexity" evidence="2">
    <location>
        <begin position="1158"/>
        <end position="1172"/>
    </location>
</feature>
<dbReference type="eggNOG" id="KOG2953">
    <property type="taxonomic scope" value="Eukaryota"/>
</dbReference>
<dbReference type="CDD" id="cd02642">
    <property type="entry name" value="R3H_encore_like"/>
    <property type="match status" value="1"/>
</dbReference>
<dbReference type="SUPFAM" id="SSF82708">
    <property type="entry name" value="R3H domain"/>
    <property type="match status" value="1"/>
</dbReference>
<dbReference type="PANTHER" id="PTHR15672:SF8">
    <property type="entry name" value="PROTEIN ENCORE"/>
    <property type="match status" value="1"/>
</dbReference>
<dbReference type="SMART" id="SM00393">
    <property type="entry name" value="R3H"/>
    <property type="match status" value="1"/>
</dbReference>
<dbReference type="Proteomes" id="UP000000305">
    <property type="component" value="Unassembled WGS sequence"/>
</dbReference>
<reference evidence="4 5" key="1">
    <citation type="journal article" date="2011" name="Science">
        <title>The ecoresponsive genome of Daphnia pulex.</title>
        <authorList>
            <person name="Colbourne J.K."/>
            <person name="Pfrender M.E."/>
            <person name="Gilbert D."/>
            <person name="Thomas W.K."/>
            <person name="Tucker A."/>
            <person name="Oakley T.H."/>
            <person name="Tokishita S."/>
            <person name="Aerts A."/>
            <person name="Arnold G.J."/>
            <person name="Basu M.K."/>
            <person name="Bauer D.J."/>
            <person name="Caceres C.E."/>
            <person name="Carmel L."/>
            <person name="Casola C."/>
            <person name="Choi J.H."/>
            <person name="Detter J.C."/>
            <person name="Dong Q."/>
            <person name="Dusheyko S."/>
            <person name="Eads B.D."/>
            <person name="Frohlich T."/>
            <person name="Geiler-Samerotte K.A."/>
            <person name="Gerlach D."/>
            <person name="Hatcher P."/>
            <person name="Jogdeo S."/>
            <person name="Krijgsveld J."/>
            <person name="Kriventseva E.V."/>
            <person name="Kultz D."/>
            <person name="Laforsch C."/>
            <person name="Lindquist E."/>
            <person name="Lopez J."/>
            <person name="Manak J.R."/>
            <person name="Muller J."/>
            <person name="Pangilinan J."/>
            <person name="Patwardhan R.P."/>
            <person name="Pitluck S."/>
            <person name="Pritham E.J."/>
            <person name="Rechtsteiner A."/>
            <person name="Rho M."/>
            <person name="Rogozin I.B."/>
            <person name="Sakarya O."/>
            <person name="Salamov A."/>
            <person name="Schaack S."/>
            <person name="Shapiro H."/>
            <person name="Shiga Y."/>
            <person name="Skalitzky C."/>
            <person name="Smith Z."/>
            <person name="Souvorov A."/>
            <person name="Sung W."/>
            <person name="Tang Z."/>
            <person name="Tsuchiya D."/>
            <person name="Tu H."/>
            <person name="Vos H."/>
            <person name="Wang M."/>
            <person name="Wolf Y.I."/>
            <person name="Yamagata H."/>
            <person name="Yamada T."/>
            <person name="Ye Y."/>
            <person name="Shaw J.R."/>
            <person name="Andrews J."/>
            <person name="Crease T.J."/>
            <person name="Tang H."/>
            <person name="Lucas S.M."/>
            <person name="Robertson H.M."/>
            <person name="Bork P."/>
            <person name="Koonin E.V."/>
            <person name="Zdobnov E.M."/>
            <person name="Grigoriev I.V."/>
            <person name="Lynch M."/>
            <person name="Boore J.L."/>
        </authorList>
    </citation>
    <scope>NUCLEOTIDE SEQUENCE [LARGE SCALE GENOMIC DNA]</scope>
</reference>
<feature type="region of interest" description="Disordered" evidence="2">
    <location>
        <begin position="533"/>
        <end position="612"/>
    </location>
</feature>
<evidence type="ECO:0000256" key="1">
    <source>
        <dbReference type="ARBA" id="ARBA00022553"/>
    </source>
</evidence>
<feature type="compositionally biased region" description="Polar residues" evidence="2">
    <location>
        <begin position="1108"/>
        <end position="1135"/>
    </location>
</feature>
<sequence length="1178" mass="127809">MASSTEDWAGSATMEDQELLMGQYASSSPAIDEVGDDQVDEPSRASSSNEDNHRNSCTNDQKNKRSSHQADLVSSQSTSSEGEFYVCRHKKINKMKLLVRSHALREAASPPPDSPSSSPLFHATTNNSSSSAQPVVADDEQQQQQQQQQASLVITVVESHDDSSSPHHQEVAQVTNRLRPRVQVESSQCSVDSSSSFVSFSLSRDSSTDLANGSEAYLTAGSHLYTDNTGVDLHHFIIETLHRNYKDRMTLLRIEQDMIALVRDTKRTCHRFPAMSSYHRMLVHRVAAYFGMEHNVDQSGNCVVVSKSRHTRLPEVAFKEYVRDDVVLPEEPNRKLNPKRETVSFEEPDRHSSNGSSSGGGGNKFTRSPEIRSRSLEERDCVLGMDSKAKNHRAFQPQVTLVPEGVCCPAVEGATTTGARRKENLSESTVSAYATPTTSRTNSEDIQTLRWPKRMTQGTLRTNMRIPKVESFDSRDLLGGYGNTLRPTVAKSYSFGGYTATCTAHEANAAAMRGGDQVNGAPGVYQQQHNVNTQHQGGQNYGTRFLSKQDSNSSSISISRSSPTSSGYKSQHSAAPSPTPVPSNSRAVPLRTPAATCNSSSLSSNIESQNAGGYNQEWNRANATVGGATATTPEIVTPPTNNATLLWAVTSLDDVPAGSILINPQTGQPFYNSDGSAYRYDPHLPLPFQVETNVNSNSDAMGEIEQADNSYESYDRPEVVVKAEDNEGSSMSSVPVYPAWAQHQCYESPISPTLTTSYVNQPQAYFSPEFASFHPANGVSAASNSQANGYFVQGPTVNSSAPFDDQMKGNCVAVPVAHGHGYVLYQACLGPSGDNGASIDANDLYSAMKNLSLRPIGGIPPMSYPLAENLTHHQTVEMASTNGPFLATVPIRPANIPNGKIMQAPCNNLPPRSGSTPPTVVTSAPTASLTSNAYLASMRAQSNSQMMQHHHQMQQPYNGTANVAVTHPYPSMVYPLVNTTAHSQGNRQHYFPSSLVHHQFNNAAHQYVSSPWSLVTTTAGTNRGTPERETNNTVSLEMPSNRMVAAPHSPNRVSCLYGPSLPSPFLTAGECGAIRQSSTVLHRQFSLPTPAPPAMYTLRPRIQQQQQTSFSGSSLPRPATSIQNQQPGVLGFNSSRHVRTRRQVFRPHAAPAGFTTDPSSVMQSHSSSPVQQFPSPTS</sequence>
<keyword evidence="5" id="KW-1185">Reference proteome</keyword>
<feature type="region of interest" description="Disordered" evidence="2">
    <location>
        <begin position="105"/>
        <end position="150"/>
    </location>
</feature>
<dbReference type="KEGG" id="dpx:DAPPUDRAFT_94409"/>
<evidence type="ECO:0000256" key="2">
    <source>
        <dbReference type="SAM" id="MobiDB-lite"/>
    </source>
</evidence>
<feature type="compositionally biased region" description="Low complexity" evidence="2">
    <location>
        <begin position="548"/>
        <end position="566"/>
    </location>
</feature>
<dbReference type="HOGENOM" id="CLU_273350_0_0_1"/>
<dbReference type="InterPro" id="IPR036867">
    <property type="entry name" value="R3H_dom_sf"/>
</dbReference>
<feature type="region of interest" description="Disordered" evidence="2">
    <location>
        <begin position="1103"/>
        <end position="1135"/>
    </location>
</feature>
<evidence type="ECO:0000313" key="4">
    <source>
        <dbReference type="EMBL" id="EFX90238.1"/>
    </source>
</evidence>
<gene>
    <name evidence="4" type="ORF">DAPPUDRAFT_94409</name>
</gene>
<evidence type="ECO:0000313" key="5">
    <source>
        <dbReference type="Proteomes" id="UP000000305"/>
    </source>
</evidence>
<feature type="compositionally biased region" description="Polar residues" evidence="2">
    <location>
        <begin position="44"/>
        <end position="60"/>
    </location>
</feature>
<proteinExistence type="predicted"/>
<dbReference type="EMBL" id="GL732523">
    <property type="protein sequence ID" value="EFX90238.1"/>
    <property type="molecule type" value="Genomic_DNA"/>
</dbReference>
<dbReference type="InterPro" id="IPR001374">
    <property type="entry name" value="R3H_dom"/>
</dbReference>
<dbReference type="PROSITE" id="PS51061">
    <property type="entry name" value="R3H"/>
    <property type="match status" value="1"/>
</dbReference>
<keyword evidence="1" id="KW-0597">Phosphoprotein</keyword>
<feature type="compositionally biased region" description="Polar residues" evidence="2">
    <location>
        <begin position="123"/>
        <end position="133"/>
    </location>
</feature>
<feature type="region of interest" description="Disordered" evidence="2">
    <location>
        <begin position="1147"/>
        <end position="1178"/>
    </location>
</feature>
<feature type="compositionally biased region" description="Polar residues" evidence="2">
    <location>
        <begin position="567"/>
        <end position="586"/>
    </location>
</feature>
<dbReference type="GO" id="GO:0003676">
    <property type="term" value="F:nucleic acid binding"/>
    <property type="evidence" value="ECO:0007669"/>
    <property type="project" value="UniProtKB-UniRule"/>
</dbReference>
<feature type="compositionally biased region" description="Basic and acidic residues" evidence="2">
    <location>
        <begin position="332"/>
        <end position="352"/>
    </location>
</feature>
<protein>
    <recommendedName>
        <fullName evidence="3">R3H domain-containing protein</fullName>
    </recommendedName>
</protein>
<feature type="compositionally biased region" description="Polar residues" evidence="2">
    <location>
        <begin position="533"/>
        <end position="542"/>
    </location>
</feature>
<dbReference type="AlphaFoldDB" id="E9FR85"/>
<dbReference type="Pfam" id="PF01424">
    <property type="entry name" value="R3H"/>
    <property type="match status" value="1"/>
</dbReference>
<dbReference type="OrthoDB" id="278430at2759"/>
<dbReference type="Gene3D" id="3.30.1370.50">
    <property type="entry name" value="R3H-like domain"/>
    <property type="match status" value="1"/>
</dbReference>